<organism evidence="2 3">
    <name type="scientific">Penicillium angulare</name>
    <dbReference type="NCBI Taxonomy" id="116970"/>
    <lineage>
        <taxon>Eukaryota</taxon>
        <taxon>Fungi</taxon>
        <taxon>Dikarya</taxon>
        <taxon>Ascomycota</taxon>
        <taxon>Pezizomycotina</taxon>
        <taxon>Eurotiomycetes</taxon>
        <taxon>Eurotiomycetidae</taxon>
        <taxon>Eurotiales</taxon>
        <taxon>Aspergillaceae</taxon>
        <taxon>Penicillium</taxon>
    </lineage>
</organism>
<accession>A0A9W9KJ80</accession>
<evidence type="ECO:0000313" key="2">
    <source>
        <dbReference type="EMBL" id="KAJ5107368.1"/>
    </source>
</evidence>
<reference evidence="2" key="2">
    <citation type="journal article" date="2023" name="IMA Fungus">
        <title>Comparative genomic study of the Penicillium genus elucidates a diverse pangenome and 15 lateral gene transfer events.</title>
        <authorList>
            <person name="Petersen C."/>
            <person name="Sorensen T."/>
            <person name="Nielsen M.R."/>
            <person name="Sondergaard T.E."/>
            <person name="Sorensen J.L."/>
            <person name="Fitzpatrick D.A."/>
            <person name="Frisvad J.C."/>
            <person name="Nielsen K.L."/>
        </authorList>
    </citation>
    <scope>NUCLEOTIDE SEQUENCE</scope>
    <source>
        <strain evidence="2">IBT 30069</strain>
    </source>
</reference>
<protein>
    <submittedName>
        <fullName evidence="2">Uncharacterized protein</fullName>
    </submittedName>
</protein>
<evidence type="ECO:0000256" key="1">
    <source>
        <dbReference type="SAM" id="MobiDB-lite"/>
    </source>
</evidence>
<evidence type="ECO:0000313" key="3">
    <source>
        <dbReference type="Proteomes" id="UP001149165"/>
    </source>
</evidence>
<comment type="caution">
    <text evidence="2">The sequence shown here is derived from an EMBL/GenBank/DDBJ whole genome shotgun (WGS) entry which is preliminary data.</text>
</comment>
<feature type="region of interest" description="Disordered" evidence="1">
    <location>
        <begin position="48"/>
        <end position="87"/>
    </location>
</feature>
<reference evidence="2" key="1">
    <citation type="submission" date="2022-11" db="EMBL/GenBank/DDBJ databases">
        <authorList>
            <person name="Petersen C."/>
        </authorList>
    </citation>
    <scope>NUCLEOTIDE SEQUENCE</scope>
    <source>
        <strain evidence="2">IBT 30069</strain>
    </source>
</reference>
<dbReference type="Proteomes" id="UP001149165">
    <property type="component" value="Unassembled WGS sequence"/>
</dbReference>
<keyword evidence="3" id="KW-1185">Reference proteome</keyword>
<gene>
    <name evidence="2" type="ORF">N7456_004043</name>
</gene>
<proteinExistence type="predicted"/>
<dbReference type="EMBL" id="JAPQKH010000003">
    <property type="protein sequence ID" value="KAJ5107368.1"/>
    <property type="molecule type" value="Genomic_DNA"/>
</dbReference>
<name>A0A9W9KJ80_9EURO</name>
<sequence length="102" mass="11864">MRFTSDAQSCRTCYYKHRKCNRKRPGEPLNIPTTHSGNERSFIAVYAQRGYQDGRQPSDPTPPAAFIQPSKSPELGSKHQKKAHDQYWTSTRWRYQQCLSSE</sequence>
<dbReference type="AlphaFoldDB" id="A0A9W9KJ80"/>